<comment type="caution">
    <text evidence="2">The sequence shown here is derived from an EMBL/GenBank/DDBJ whole genome shotgun (WGS) entry which is preliminary data.</text>
</comment>
<keyword evidence="3" id="KW-1185">Reference proteome</keyword>
<protein>
    <submittedName>
        <fullName evidence="2">Uncharacterized protein</fullName>
    </submittedName>
</protein>
<feature type="signal peptide" evidence="1">
    <location>
        <begin position="1"/>
        <end position="22"/>
    </location>
</feature>
<dbReference type="Proteomes" id="UP000557307">
    <property type="component" value="Unassembled WGS sequence"/>
</dbReference>
<dbReference type="EMBL" id="JACHGF010000003">
    <property type="protein sequence ID" value="MBB5284567.1"/>
    <property type="molecule type" value="Genomic_DNA"/>
</dbReference>
<name>A0A840TS87_9BACT</name>
<accession>A0A840TS87</accession>
<evidence type="ECO:0000256" key="1">
    <source>
        <dbReference type="SAM" id="SignalP"/>
    </source>
</evidence>
<keyword evidence="1" id="KW-0732">Signal</keyword>
<sequence>MKRFIPGSWVVLLLLQAGTCWAQTNWKTADTTLFNANDTAKIWRRGAVAISQQHDSPNRNMLLVTARYDTLLTRGAYIAINEPRFDLEDPDSTTVGLAATPTANYQGLIVNNFANYQAGMTFPDVHTSASEFNYLRGYPDTLGFRDGGRLAKAATLKLSASFGNNGRTHTTDTFDLINLRLFTSSTANNPAEITNFYGLHLEPFRGVNAAIIKNGWGIYIAPSELKNYFSGQVGIGTTVIAHALTVSAPHDPIQVSGIQYAAAHDDALLTIDPDGVIHKREMATVQRRFATTFGDTALSDSVDLYIHKGGDAYFELPHAAERAGRSWKIINIGSGVITLSESFCVGYESRRHILNDPQQYAHELFSDGTTYVSIK</sequence>
<organism evidence="2 3">
    <name type="scientific">Rhabdobacter roseus</name>
    <dbReference type="NCBI Taxonomy" id="1655419"/>
    <lineage>
        <taxon>Bacteria</taxon>
        <taxon>Pseudomonadati</taxon>
        <taxon>Bacteroidota</taxon>
        <taxon>Cytophagia</taxon>
        <taxon>Cytophagales</taxon>
        <taxon>Cytophagaceae</taxon>
        <taxon>Rhabdobacter</taxon>
    </lineage>
</organism>
<dbReference type="AlphaFoldDB" id="A0A840TS87"/>
<dbReference type="RefSeq" id="WP_184174491.1">
    <property type="nucleotide sequence ID" value="NZ_JACHGF010000003.1"/>
</dbReference>
<proteinExistence type="predicted"/>
<feature type="chain" id="PRO_5032924666" evidence="1">
    <location>
        <begin position="23"/>
        <end position="375"/>
    </location>
</feature>
<gene>
    <name evidence="2" type="ORF">HNQ92_002710</name>
</gene>
<evidence type="ECO:0000313" key="3">
    <source>
        <dbReference type="Proteomes" id="UP000557307"/>
    </source>
</evidence>
<evidence type="ECO:0000313" key="2">
    <source>
        <dbReference type="EMBL" id="MBB5284567.1"/>
    </source>
</evidence>
<reference evidence="2 3" key="1">
    <citation type="submission" date="2020-08" db="EMBL/GenBank/DDBJ databases">
        <title>Genomic Encyclopedia of Type Strains, Phase IV (KMG-IV): sequencing the most valuable type-strain genomes for metagenomic binning, comparative biology and taxonomic classification.</title>
        <authorList>
            <person name="Goeker M."/>
        </authorList>
    </citation>
    <scope>NUCLEOTIDE SEQUENCE [LARGE SCALE GENOMIC DNA]</scope>
    <source>
        <strain evidence="2 3">DSM 105074</strain>
    </source>
</reference>